<evidence type="ECO:0000313" key="2">
    <source>
        <dbReference type="Proteomes" id="UP000266861"/>
    </source>
</evidence>
<reference evidence="1 2" key="1">
    <citation type="submission" date="2018-08" db="EMBL/GenBank/DDBJ databases">
        <title>Genome and evolution of the arbuscular mycorrhizal fungus Diversispora epigaea (formerly Glomus versiforme) and its bacterial endosymbionts.</title>
        <authorList>
            <person name="Sun X."/>
            <person name="Fei Z."/>
            <person name="Harrison M."/>
        </authorList>
    </citation>
    <scope>NUCLEOTIDE SEQUENCE [LARGE SCALE GENOMIC DNA]</scope>
    <source>
        <strain evidence="1 2">IT104</strain>
    </source>
</reference>
<dbReference type="Proteomes" id="UP000266861">
    <property type="component" value="Unassembled WGS sequence"/>
</dbReference>
<keyword evidence="2" id="KW-1185">Reference proteome</keyword>
<accession>A0A397GXU8</accession>
<proteinExistence type="predicted"/>
<comment type="caution">
    <text evidence="1">The sequence shown here is derived from an EMBL/GenBank/DDBJ whole genome shotgun (WGS) entry which is preliminary data.</text>
</comment>
<sequence length="84" mass="9719">MNKIINKKQQLDQKKLSLLSQPKKVIEALNCNFSNEQSPENTVLLIMKRGSKKVMVLILEDGFVLQKDAKCFYNNDNSNYEKDI</sequence>
<dbReference type="EMBL" id="PQFF01000379">
    <property type="protein sequence ID" value="RHZ54324.1"/>
    <property type="molecule type" value="Genomic_DNA"/>
</dbReference>
<gene>
    <name evidence="1" type="ORF">Glove_428g71</name>
</gene>
<evidence type="ECO:0000313" key="1">
    <source>
        <dbReference type="EMBL" id="RHZ54324.1"/>
    </source>
</evidence>
<dbReference type="AlphaFoldDB" id="A0A397GXU8"/>
<organism evidence="1 2">
    <name type="scientific">Diversispora epigaea</name>
    <dbReference type="NCBI Taxonomy" id="1348612"/>
    <lineage>
        <taxon>Eukaryota</taxon>
        <taxon>Fungi</taxon>
        <taxon>Fungi incertae sedis</taxon>
        <taxon>Mucoromycota</taxon>
        <taxon>Glomeromycotina</taxon>
        <taxon>Glomeromycetes</taxon>
        <taxon>Diversisporales</taxon>
        <taxon>Diversisporaceae</taxon>
        <taxon>Diversispora</taxon>
    </lineage>
</organism>
<name>A0A397GXU8_9GLOM</name>
<protein>
    <submittedName>
        <fullName evidence="1">Uncharacterized protein</fullName>
    </submittedName>
</protein>